<protein>
    <recommendedName>
        <fullName evidence="6">1,3-beta-glucanosyltransferase</fullName>
        <ecNumber evidence="6">2.4.1.-</ecNumber>
    </recommendedName>
</protein>
<dbReference type="EC" id="2.4.1.-" evidence="6"/>
<dbReference type="Pfam" id="PF03198">
    <property type="entry name" value="Glyco_hydro_72"/>
    <property type="match status" value="1"/>
</dbReference>
<sequence>MADSVTKEPTIRIYSVNPELNHDVCMSMLAAAGIYLVLDVNSPLPDHHLNRYEPWQSYNARYLENIFKIVEQFSYYNNTLGFFAGNEVINDDISASNSPVYVKAVIRDMKEYIAHNSPRIIPVGYSAADDLKYRLSLSSYLECMDDTMAETVDFYGVNSYQWCGQQSFHTSGYDVLVNDYSAFSKPVFFSEFGCNEVTPRIFEEILALYSNDMVDIFSGGLVYEFTQEPNNYGLVKVLENGNIELLSDFMALQDQYLRLPPLDYFHIAQSMRKNSKELQQAITLHKQMVPVCEDEYHNLDVSRGVPVSIASELIENGVKVRQGKYVPLSTEQRTSQFDVFQGGSMLLKNPEFRITVDYMSGTEIQRAKGFQNSMYYQFLQPLY</sequence>
<keyword evidence="5" id="KW-0325">Glycoprotein</keyword>
<dbReference type="InterPro" id="IPR017853">
    <property type="entry name" value="GH"/>
</dbReference>
<keyword evidence="6" id="KW-0808">Transferase</keyword>
<organism evidence="7 8">
    <name type="scientific">Scheffersomyces spartinae</name>
    <dbReference type="NCBI Taxonomy" id="45513"/>
    <lineage>
        <taxon>Eukaryota</taxon>
        <taxon>Fungi</taxon>
        <taxon>Dikarya</taxon>
        <taxon>Ascomycota</taxon>
        <taxon>Saccharomycotina</taxon>
        <taxon>Pichiomycetes</taxon>
        <taxon>Debaryomycetaceae</taxon>
        <taxon>Scheffersomyces</taxon>
    </lineage>
</organism>
<dbReference type="AlphaFoldDB" id="A0A9P7V8V2"/>
<dbReference type="InterPro" id="IPR004886">
    <property type="entry name" value="Glucanosyltransferase"/>
</dbReference>
<evidence type="ECO:0000313" key="7">
    <source>
        <dbReference type="EMBL" id="KAG7193555.1"/>
    </source>
</evidence>
<dbReference type="OrthoDB" id="421038at2759"/>
<dbReference type="PANTHER" id="PTHR31468:SF14">
    <property type="entry name" value="1,3-BETA-GLUCANOSYLTRANSFERASE GAS4"/>
    <property type="match status" value="1"/>
</dbReference>
<keyword evidence="3 6" id="KW-0336">GPI-anchor</keyword>
<dbReference type="RefSeq" id="XP_043049103.1">
    <property type="nucleotide sequence ID" value="XM_043191460.1"/>
</dbReference>
<dbReference type="GeneID" id="66113998"/>
<proteinExistence type="inferred from homology"/>
<reference evidence="7" key="1">
    <citation type="submission" date="2021-03" db="EMBL/GenBank/DDBJ databases">
        <authorList>
            <person name="Palmer J.M."/>
        </authorList>
    </citation>
    <scope>NUCLEOTIDE SEQUENCE</scope>
    <source>
        <strain evidence="7">ARV_011</strain>
    </source>
</reference>
<dbReference type="GO" id="GO:0098552">
    <property type="term" value="C:side of membrane"/>
    <property type="evidence" value="ECO:0007669"/>
    <property type="project" value="UniProtKB-KW"/>
</dbReference>
<comment type="function">
    <text evidence="6">Splits internally a 1,3-beta-glucan molecule and transfers the newly generated reducing end (the donor) to the non-reducing end of another 1,3-beta-glucan molecule (the acceptor) forming a 1,3-beta linkage, resulting in the elongation of 1,3-beta-glucan chains in the cell wall.</text>
</comment>
<comment type="similarity">
    <text evidence="2 6">Belongs to the glycosyl hydrolase 72 family.</text>
</comment>
<evidence type="ECO:0000256" key="2">
    <source>
        <dbReference type="ARBA" id="ARBA00007528"/>
    </source>
</evidence>
<dbReference type="GO" id="GO:0042124">
    <property type="term" value="F:1,3-beta-glucanosyltransferase activity"/>
    <property type="evidence" value="ECO:0007669"/>
    <property type="project" value="TreeGrafter"/>
</dbReference>
<dbReference type="Proteomes" id="UP000790833">
    <property type="component" value="Unassembled WGS sequence"/>
</dbReference>
<dbReference type="PANTHER" id="PTHR31468">
    <property type="entry name" value="1,3-BETA-GLUCANOSYLTRANSFERASE GAS1"/>
    <property type="match status" value="1"/>
</dbReference>
<comment type="caution">
    <text evidence="7">The sequence shown here is derived from an EMBL/GenBank/DDBJ whole genome shotgun (WGS) entry which is preliminary data.</text>
</comment>
<evidence type="ECO:0000256" key="4">
    <source>
        <dbReference type="ARBA" id="ARBA00022729"/>
    </source>
</evidence>
<dbReference type="GO" id="GO:0005886">
    <property type="term" value="C:plasma membrane"/>
    <property type="evidence" value="ECO:0007669"/>
    <property type="project" value="UniProtKB-SubCell"/>
</dbReference>
<dbReference type="Gene3D" id="3.20.20.80">
    <property type="entry name" value="Glycosidases"/>
    <property type="match status" value="1"/>
</dbReference>
<evidence type="ECO:0000256" key="5">
    <source>
        <dbReference type="ARBA" id="ARBA00023180"/>
    </source>
</evidence>
<evidence type="ECO:0000256" key="6">
    <source>
        <dbReference type="RuleBase" id="RU361209"/>
    </source>
</evidence>
<dbReference type="EMBL" id="JAHMUF010000011">
    <property type="protein sequence ID" value="KAG7193555.1"/>
    <property type="molecule type" value="Genomic_DNA"/>
</dbReference>
<dbReference type="GO" id="GO:0031505">
    <property type="term" value="P:fungal-type cell wall organization"/>
    <property type="evidence" value="ECO:0007669"/>
    <property type="project" value="TreeGrafter"/>
</dbReference>
<comment type="subcellular location">
    <subcellularLocation>
        <location evidence="6">Cell membrane</location>
        <topology evidence="6">Lipid-anchor</topology>
        <topology evidence="6">GPI-anchor</topology>
    </subcellularLocation>
    <subcellularLocation>
        <location evidence="1">Membrane</location>
        <topology evidence="1">Lipid-anchor</topology>
        <topology evidence="1">GPI-anchor</topology>
    </subcellularLocation>
</comment>
<evidence type="ECO:0000256" key="1">
    <source>
        <dbReference type="ARBA" id="ARBA00004589"/>
    </source>
</evidence>
<dbReference type="GO" id="GO:0071970">
    <property type="term" value="P:fungal-type cell wall (1-&gt;3)-beta-D-glucan biosynthetic process"/>
    <property type="evidence" value="ECO:0007669"/>
    <property type="project" value="TreeGrafter"/>
</dbReference>
<keyword evidence="6" id="KW-0449">Lipoprotein</keyword>
<keyword evidence="4" id="KW-0732">Signal</keyword>
<keyword evidence="6" id="KW-0472">Membrane</keyword>
<keyword evidence="8" id="KW-1185">Reference proteome</keyword>
<gene>
    <name evidence="7" type="primary">GAS4</name>
    <name evidence="7" type="ORF">KQ657_000624</name>
</gene>
<accession>A0A9P7V8V2</accession>
<dbReference type="SUPFAM" id="SSF51445">
    <property type="entry name" value="(Trans)glycosidases"/>
    <property type="match status" value="1"/>
</dbReference>
<name>A0A9P7V8V2_9ASCO</name>
<evidence type="ECO:0000256" key="3">
    <source>
        <dbReference type="ARBA" id="ARBA00022622"/>
    </source>
</evidence>
<evidence type="ECO:0000313" key="8">
    <source>
        <dbReference type="Proteomes" id="UP000790833"/>
    </source>
</evidence>